<evidence type="ECO:0000256" key="2">
    <source>
        <dbReference type="ARBA" id="ARBA00023315"/>
    </source>
</evidence>
<organism evidence="4 5">
    <name type="scientific">Methanoculleus nereidis</name>
    <dbReference type="NCBI Taxonomy" id="2735141"/>
    <lineage>
        <taxon>Archaea</taxon>
        <taxon>Methanobacteriati</taxon>
        <taxon>Methanobacteriota</taxon>
        <taxon>Stenosarchaea group</taxon>
        <taxon>Methanomicrobia</taxon>
        <taxon>Methanomicrobiales</taxon>
        <taxon>Methanomicrobiaceae</taxon>
        <taxon>Methanoculleus</taxon>
    </lineage>
</organism>
<keyword evidence="2" id="KW-0012">Acyltransferase</keyword>
<dbReference type="InterPro" id="IPR000182">
    <property type="entry name" value="GNAT_dom"/>
</dbReference>
<dbReference type="PANTHER" id="PTHR43072">
    <property type="entry name" value="N-ACETYLTRANSFERASE"/>
    <property type="match status" value="1"/>
</dbReference>
<proteinExistence type="predicted"/>
<dbReference type="EMBL" id="JABFFQ010000010">
    <property type="protein sequence ID" value="MDV4343748.1"/>
    <property type="molecule type" value="Genomic_DNA"/>
</dbReference>
<dbReference type="PANTHER" id="PTHR43072:SF23">
    <property type="entry name" value="UPF0039 PROTEIN C11D3.02C"/>
    <property type="match status" value="1"/>
</dbReference>
<feature type="domain" description="N-acetyltransferase" evidence="3">
    <location>
        <begin position="3"/>
        <end position="157"/>
    </location>
</feature>
<evidence type="ECO:0000313" key="4">
    <source>
        <dbReference type="EMBL" id="MDV4343748.1"/>
    </source>
</evidence>
<dbReference type="Gene3D" id="3.40.630.30">
    <property type="match status" value="1"/>
</dbReference>
<dbReference type="InterPro" id="IPR016181">
    <property type="entry name" value="Acyl_CoA_acyltransferase"/>
</dbReference>
<keyword evidence="5" id="KW-1185">Reference proteome</keyword>
<dbReference type="PROSITE" id="PS51186">
    <property type="entry name" value="GNAT"/>
    <property type="match status" value="1"/>
</dbReference>
<comment type="caution">
    <text evidence="4">The sequence shown here is derived from an EMBL/GenBank/DDBJ whole genome shotgun (WGS) entry which is preliminary data.</text>
</comment>
<name>A0ABU3Z4J9_9EURY</name>
<dbReference type="SUPFAM" id="SSF55729">
    <property type="entry name" value="Acyl-CoA N-acyltransferases (Nat)"/>
    <property type="match status" value="1"/>
</dbReference>
<accession>A0ABU3Z4J9</accession>
<reference evidence="4 5" key="1">
    <citation type="submission" date="2020-05" db="EMBL/GenBank/DDBJ databases">
        <title>Isolation and characterization of methanoarchaea from a cold seep at offshore SW Taiwan.</title>
        <authorList>
            <person name="Chen Y.-W."/>
            <person name="Chen S.-C."/>
            <person name="Lai M.-C."/>
        </authorList>
    </citation>
    <scope>NUCLEOTIDE SEQUENCE [LARGE SCALE GENOMIC DNA]</scope>
    <source>
        <strain evidence="4 5">YWC-01</strain>
    </source>
</reference>
<evidence type="ECO:0000259" key="3">
    <source>
        <dbReference type="PROSITE" id="PS51186"/>
    </source>
</evidence>
<dbReference type="RefSeq" id="WP_317296929.1">
    <property type="nucleotide sequence ID" value="NZ_JABFFQ010000010.1"/>
</dbReference>
<sequence length="165" mass="18264">MEFVIREMSAADREEIRRIYLEGIATGNATFEAEAPSWERWDAGHVRSCRLVAFCDGRVLSWAALSPSSGRPVYAGVAEVSVYVENDARGLGVGSALLSKLIAASEREGFWTLQAGIFPENEASLALHKKHGFRVVGRRERIGRMKDGTWRDVLLLERRSGTVGL</sequence>
<evidence type="ECO:0000256" key="1">
    <source>
        <dbReference type="ARBA" id="ARBA00022679"/>
    </source>
</evidence>
<dbReference type="Proteomes" id="UP001273768">
    <property type="component" value="Unassembled WGS sequence"/>
</dbReference>
<protein>
    <submittedName>
        <fullName evidence="4">N-acetyltransferase</fullName>
    </submittedName>
</protein>
<dbReference type="CDD" id="cd04301">
    <property type="entry name" value="NAT_SF"/>
    <property type="match status" value="1"/>
</dbReference>
<keyword evidence="1" id="KW-0808">Transferase</keyword>
<gene>
    <name evidence="4" type="ORF">HL657_11335</name>
</gene>
<evidence type="ECO:0000313" key="5">
    <source>
        <dbReference type="Proteomes" id="UP001273768"/>
    </source>
</evidence>
<dbReference type="Pfam" id="PF00583">
    <property type="entry name" value="Acetyltransf_1"/>
    <property type="match status" value="1"/>
</dbReference>